<evidence type="ECO:0000313" key="3">
    <source>
        <dbReference type="Proteomes" id="UP000272015"/>
    </source>
</evidence>
<sequence length="582" mass="60251">MSGAVKSRLQHEAGAALLMVVGVGLVLVLMVATAMTFSVSGHVKSVSDENWNAAMAAAYAGIEDYESRIADDSAYVRFGDATAAFSTGSTLTLPTGSAVNPAFGSGAAGAWGGIIGSTATFRYEIDNTQYATNGVVRIRSTGRAGTQTRSVVANLEQKGFIDYLYFTDYEIMDPALTGVDVATCVKYSWAGRPAPSGSFNCGEVAFGNSDVIDGPTHSNDTLRVCDAIFKSRVSTGFNPATGDRYKKQRSDGSSCGGQNFLAGSPVYSPVVAMPATNSVMKREVRSDLSTDVPHPGCLYTGPTSIVLNSSGSMTVRSPWTKKTNVAGDPATSGTTPAACGVPGTGSGGLGSALGATVPVLEANLVYVQNVPTVTTDPNYWAALTQPSTFTASTCTTGNGLGFPMAGEYVASISTSFGCRNGDVFTKGNLKGTMTVASENFLYVTGDIRYVNAATDMLGLVGQNAVWIWNPVAASGGGSYSNLLSNDRHIDAALLSVAHTVQVQNSNVAGGQGDLTLNGALAQKFRGSVGTSSGVGYSKDYHYDDRFLYTAPPKFLSPVATTYGVGLLVEVRSAFLATGVAAP</sequence>
<organism evidence="2 3">
    <name type="scientific">Cryobacterium melibiosiphilum</name>
    <dbReference type="NCBI Taxonomy" id="995039"/>
    <lineage>
        <taxon>Bacteria</taxon>
        <taxon>Bacillati</taxon>
        <taxon>Actinomycetota</taxon>
        <taxon>Actinomycetes</taxon>
        <taxon>Micrococcales</taxon>
        <taxon>Microbacteriaceae</taxon>
        <taxon>Cryobacterium</taxon>
    </lineage>
</organism>
<keyword evidence="3" id="KW-1185">Reference proteome</keyword>
<dbReference type="EMBL" id="QZVS01000082">
    <property type="protein sequence ID" value="RJT88568.1"/>
    <property type="molecule type" value="Genomic_DNA"/>
</dbReference>
<reference evidence="2 3" key="1">
    <citation type="submission" date="2018-09" db="EMBL/GenBank/DDBJ databases">
        <title>Novel species of Cryobacterium.</title>
        <authorList>
            <person name="Liu Q."/>
            <person name="Xin Y.-H."/>
        </authorList>
    </citation>
    <scope>NUCLEOTIDE SEQUENCE [LARGE SCALE GENOMIC DNA]</scope>
    <source>
        <strain evidence="2 3">Hh39</strain>
    </source>
</reference>
<comment type="caution">
    <text evidence="2">The sequence shown here is derived from an EMBL/GenBank/DDBJ whole genome shotgun (WGS) entry which is preliminary data.</text>
</comment>
<proteinExistence type="predicted"/>
<name>A0A3A5MN55_9MICO</name>
<evidence type="ECO:0008006" key="4">
    <source>
        <dbReference type="Google" id="ProtNLM"/>
    </source>
</evidence>
<keyword evidence="1" id="KW-1133">Transmembrane helix</keyword>
<gene>
    <name evidence="2" type="ORF">D6T64_10405</name>
</gene>
<dbReference type="AlphaFoldDB" id="A0A3A5MN55"/>
<feature type="transmembrane region" description="Helical" evidence="1">
    <location>
        <begin position="12"/>
        <end position="37"/>
    </location>
</feature>
<protein>
    <recommendedName>
        <fullName evidence="4">Type 4 fimbrial biogenesis protein PilX N-terminal domain-containing protein</fullName>
    </recommendedName>
</protein>
<keyword evidence="1" id="KW-0472">Membrane</keyword>
<dbReference type="OrthoDB" id="36432at2"/>
<accession>A0A3A5MN55</accession>
<evidence type="ECO:0000256" key="1">
    <source>
        <dbReference type="SAM" id="Phobius"/>
    </source>
</evidence>
<keyword evidence="1" id="KW-0812">Transmembrane</keyword>
<dbReference type="Proteomes" id="UP000272015">
    <property type="component" value="Unassembled WGS sequence"/>
</dbReference>
<evidence type="ECO:0000313" key="2">
    <source>
        <dbReference type="EMBL" id="RJT88568.1"/>
    </source>
</evidence>